<keyword evidence="1" id="KW-0238">DNA-binding</keyword>
<evidence type="ECO:0000313" key="1">
    <source>
        <dbReference type="EMBL" id="VAX11802.1"/>
    </source>
</evidence>
<protein>
    <submittedName>
        <fullName evidence="1">DNA-binding protein</fullName>
    </submittedName>
</protein>
<accession>A0A3B1B6I8</accession>
<sequence>MKEYEFALKFALQDESTDPETYIEQLGAEGCGDALIGIGQHGRIALNFTREANSAYEAISSAISDVKRVIPHAKLIEATPDFVGLTDVAELLGFSRQNMRKLMLSSRAEFPTPVHEGKSSIWHLCQILAWLRDKKTYQIEDTLLEIAQTNMQVNAVKEASNIDPLLQGNLRTLVM</sequence>
<proteinExistence type="predicted"/>
<reference evidence="1" key="1">
    <citation type="submission" date="2018-06" db="EMBL/GenBank/DDBJ databases">
        <authorList>
            <person name="Zhirakovskaya E."/>
        </authorList>
    </citation>
    <scope>NUCLEOTIDE SEQUENCE</scope>
</reference>
<dbReference type="EMBL" id="UOFX01000091">
    <property type="protein sequence ID" value="VAX11802.1"/>
    <property type="molecule type" value="Genomic_DNA"/>
</dbReference>
<dbReference type="GO" id="GO:0003677">
    <property type="term" value="F:DNA binding"/>
    <property type="evidence" value="ECO:0007669"/>
    <property type="project" value="UniProtKB-KW"/>
</dbReference>
<gene>
    <name evidence="1" type="ORF">MNBD_GAMMA26-1270</name>
</gene>
<name>A0A3B1B6I8_9ZZZZ</name>
<dbReference type="AlphaFoldDB" id="A0A3B1B6I8"/>
<organism evidence="1">
    <name type="scientific">hydrothermal vent metagenome</name>
    <dbReference type="NCBI Taxonomy" id="652676"/>
    <lineage>
        <taxon>unclassified sequences</taxon>
        <taxon>metagenomes</taxon>
        <taxon>ecological metagenomes</taxon>
    </lineage>
</organism>